<evidence type="ECO:0000313" key="3">
    <source>
        <dbReference type="Proteomes" id="UP000198923"/>
    </source>
</evidence>
<feature type="region of interest" description="Disordered" evidence="1">
    <location>
        <begin position="19"/>
        <end position="66"/>
    </location>
</feature>
<gene>
    <name evidence="2" type="ORF">SAMN05421505_12081</name>
</gene>
<dbReference type="Proteomes" id="UP000198923">
    <property type="component" value="Unassembled WGS sequence"/>
</dbReference>
<dbReference type="EMBL" id="FNCN01000020">
    <property type="protein sequence ID" value="SDH68732.1"/>
    <property type="molecule type" value="Genomic_DNA"/>
</dbReference>
<dbReference type="OrthoDB" id="4185551at2"/>
<organism evidence="2 3">
    <name type="scientific">Sinosporangium album</name>
    <dbReference type="NCBI Taxonomy" id="504805"/>
    <lineage>
        <taxon>Bacteria</taxon>
        <taxon>Bacillati</taxon>
        <taxon>Actinomycetota</taxon>
        <taxon>Actinomycetes</taxon>
        <taxon>Streptosporangiales</taxon>
        <taxon>Streptosporangiaceae</taxon>
        <taxon>Sinosporangium</taxon>
    </lineage>
</organism>
<feature type="compositionally biased region" description="Basic and acidic residues" evidence="1">
    <location>
        <begin position="49"/>
        <end position="62"/>
    </location>
</feature>
<proteinExistence type="predicted"/>
<reference evidence="2 3" key="1">
    <citation type="submission" date="2016-10" db="EMBL/GenBank/DDBJ databases">
        <authorList>
            <person name="de Groot N.N."/>
        </authorList>
    </citation>
    <scope>NUCLEOTIDE SEQUENCE [LARGE SCALE GENOMIC DNA]</scope>
    <source>
        <strain evidence="2 3">CPCC 201354</strain>
    </source>
</reference>
<dbReference type="RefSeq" id="WP_093172239.1">
    <property type="nucleotide sequence ID" value="NZ_FNCN01000020.1"/>
</dbReference>
<accession>A0A1G8EFN6</accession>
<dbReference type="STRING" id="504805.SAMN05421505_12081"/>
<evidence type="ECO:0000256" key="1">
    <source>
        <dbReference type="SAM" id="MobiDB-lite"/>
    </source>
</evidence>
<evidence type="ECO:0000313" key="2">
    <source>
        <dbReference type="EMBL" id="SDH68732.1"/>
    </source>
</evidence>
<protein>
    <submittedName>
        <fullName evidence="2">Uncharacterized protein</fullName>
    </submittedName>
</protein>
<sequence>MARSRVQLTPGFAKRLAAGPVRREVEAVSEAVTRETRERAPDAKAWLTAKDERVRPSHDHADGQTIPENLSYQLPSLTYIRKGRGPDGKAVNPAGGWKVASGVDLAREPRDPRLPIEQKTRCRCESAPLPGAVAAKTSTLPATVEGTRVTGGTEVVFRRIAESEFGSSDAAGLHFLARAAAAVVAARRANPNRLRR</sequence>
<name>A0A1G8EFN6_9ACTN</name>
<feature type="compositionally biased region" description="Basic and acidic residues" evidence="1">
    <location>
        <begin position="21"/>
        <end position="42"/>
    </location>
</feature>
<keyword evidence="3" id="KW-1185">Reference proteome</keyword>
<dbReference type="AlphaFoldDB" id="A0A1G8EFN6"/>